<organism evidence="1">
    <name type="scientific">marine metagenome</name>
    <dbReference type="NCBI Taxonomy" id="408172"/>
    <lineage>
        <taxon>unclassified sequences</taxon>
        <taxon>metagenomes</taxon>
        <taxon>ecological metagenomes</taxon>
    </lineage>
</organism>
<feature type="non-terminal residue" evidence="1">
    <location>
        <position position="85"/>
    </location>
</feature>
<reference evidence="1" key="1">
    <citation type="submission" date="2018-05" db="EMBL/GenBank/DDBJ databases">
        <authorList>
            <person name="Lanie J.A."/>
            <person name="Ng W.-L."/>
            <person name="Kazmierczak K.M."/>
            <person name="Andrzejewski T.M."/>
            <person name="Davidsen T.M."/>
            <person name="Wayne K.J."/>
            <person name="Tettelin H."/>
            <person name="Glass J.I."/>
            <person name="Rusch D."/>
            <person name="Podicherti R."/>
            <person name="Tsui H.-C.T."/>
            <person name="Winkler M.E."/>
        </authorList>
    </citation>
    <scope>NUCLEOTIDE SEQUENCE</scope>
</reference>
<accession>A0A383A6Z5</accession>
<dbReference type="EMBL" id="UINC01189737">
    <property type="protein sequence ID" value="SVE03562.1"/>
    <property type="molecule type" value="Genomic_DNA"/>
</dbReference>
<proteinExistence type="predicted"/>
<dbReference type="AlphaFoldDB" id="A0A383A6Z5"/>
<evidence type="ECO:0008006" key="2">
    <source>
        <dbReference type="Google" id="ProtNLM"/>
    </source>
</evidence>
<dbReference type="Gene3D" id="2.60.120.620">
    <property type="entry name" value="q2cbj1_9rhob like domain"/>
    <property type="match status" value="1"/>
</dbReference>
<name>A0A383A6Z5_9ZZZZ</name>
<sequence length="85" mass="9882">MMTPEQRYLFDVFGYLHLENALSPDELASCQKATERYMNTPEDQLSPGFGVDGQRYLHGFAFDKCLEALTRHRSIWPIVRELTND</sequence>
<protein>
    <recommendedName>
        <fullName evidence="2">Phytanoyl-CoA dioxygenase</fullName>
    </recommendedName>
</protein>
<dbReference type="SUPFAM" id="SSF51197">
    <property type="entry name" value="Clavaminate synthase-like"/>
    <property type="match status" value="1"/>
</dbReference>
<gene>
    <name evidence="1" type="ORF">METZ01_LOCUS456416</name>
</gene>
<evidence type="ECO:0000313" key="1">
    <source>
        <dbReference type="EMBL" id="SVE03562.1"/>
    </source>
</evidence>